<dbReference type="Pfam" id="PF01195">
    <property type="entry name" value="Pept_tRNA_hydro"/>
    <property type="match status" value="1"/>
</dbReference>
<evidence type="ECO:0000256" key="2">
    <source>
        <dbReference type="ARBA" id="ARBA00022555"/>
    </source>
</evidence>
<dbReference type="FunCoup" id="D8QS88">
    <property type="interactions" value="1558"/>
</dbReference>
<dbReference type="AlphaFoldDB" id="D8QS88"/>
<dbReference type="Proteomes" id="UP000001514">
    <property type="component" value="Unassembled WGS sequence"/>
</dbReference>
<comment type="similarity">
    <text evidence="5 6">Belongs to the PTH family.</text>
</comment>
<dbReference type="GO" id="GO:0004045">
    <property type="term" value="F:peptidyl-tRNA hydrolase activity"/>
    <property type="evidence" value="ECO:0000318"/>
    <property type="project" value="GO_Central"/>
</dbReference>
<dbReference type="InterPro" id="IPR001328">
    <property type="entry name" value="Pept_tRNA_hydro"/>
</dbReference>
<evidence type="ECO:0000256" key="6">
    <source>
        <dbReference type="RuleBase" id="RU004320"/>
    </source>
</evidence>
<dbReference type="InterPro" id="IPR018171">
    <property type="entry name" value="Pept_tRNA_hydro_CS"/>
</dbReference>
<dbReference type="InParanoid" id="D8QS88"/>
<dbReference type="InterPro" id="IPR036416">
    <property type="entry name" value="Pept_tRNA_hydro_sf"/>
</dbReference>
<evidence type="ECO:0000256" key="4">
    <source>
        <dbReference type="ARBA" id="ARBA00022884"/>
    </source>
</evidence>
<dbReference type="PANTHER" id="PTHR17224:SF1">
    <property type="entry name" value="PEPTIDYL-TRNA HYDROLASE"/>
    <property type="match status" value="1"/>
</dbReference>
<dbReference type="Gramene" id="EFJ37400">
    <property type="protein sequence ID" value="EFJ37400"/>
    <property type="gene ID" value="SELMODRAFT_71323"/>
</dbReference>
<keyword evidence="2" id="KW-0820">tRNA-binding</keyword>
<dbReference type="GO" id="GO:0000049">
    <property type="term" value="F:tRNA binding"/>
    <property type="evidence" value="ECO:0007669"/>
    <property type="project" value="UniProtKB-KW"/>
</dbReference>
<evidence type="ECO:0000313" key="7">
    <source>
        <dbReference type="EMBL" id="EFJ37400.1"/>
    </source>
</evidence>
<feature type="non-terminal residue" evidence="7">
    <location>
        <position position="177"/>
    </location>
</feature>
<proteinExistence type="inferred from homology"/>
<dbReference type="OrthoDB" id="1711136at2759"/>
<dbReference type="EC" id="3.1.1.29" evidence="1"/>
<dbReference type="PANTHER" id="PTHR17224">
    <property type="entry name" value="PEPTIDYL-TRNA HYDROLASE"/>
    <property type="match status" value="1"/>
</dbReference>
<dbReference type="STRING" id="88036.D8QS88"/>
<dbReference type="HAMAP" id="MF_00083">
    <property type="entry name" value="Pept_tRNA_hydro_bact"/>
    <property type="match status" value="1"/>
</dbReference>
<dbReference type="EMBL" id="GL377566">
    <property type="protein sequence ID" value="EFJ37400.1"/>
    <property type="molecule type" value="Genomic_DNA"/>
</dbReference>
<accession>D8QS88</accession>
<dbReference type="eggNOG" id="KOG2255">
    <property type="taxonomic scope" value="Eukaryota"/>
</dbReference>
<dbReference type="KEGG" id="smo:SELMODRAFT_71323"/>
<sequence length="177" mass="19516">WMIVGLGNPGSKFVGTRHNVGFEAIDLLALQENIKLNTIQCKALVGKGMIEGVPVLLVKPQTYMNLSGDAVSPLALYYRVKPDNILVIHDDMNLDVAAMKMVPKGGPGGHNGMRNIIERFKDNKNIPRLRIGIGRPPGAMDPKAYVLQKFTQREKVEIDVCYERGADAVRLIMSDGF</sequence>
<keyword evidence="3" id="KW-0378">Hydrolase</keyword>
<dbReference type="NCBIfam" id="TIGR00447">
    <property type="entry name" value="pth"/>
    <property type="match status" value="1"/>
</dbReference>
<name>D8QS88_SELML</name>
<dbReference type="HOGENOM" id="CLU_062456_5_1_1"/>
<dbReference type="PROSITE" id="PS01196">
    <property type="entry name" value="PEPT_TRNA_HYDROL_2"/>
    <property type="match status" value="1"/>
</dbReference>
<dbReference type="FunFam" id="3.40.50.1470:FF:000001">
    <property type="entry name" value="Peptidyl-tRNA hydrolase"/>
    <property type="match status" value="1"/>
</dbReference>
<protein>
    <recommendedName>
        <fullName evidence="1">peptidyl-tRNA hydrolase</fullName>
        <ecNumber evidence="1">3.1.1.29</ecNumber>
    </recommendedName>
</protein>
<evidence type="ECO:0000256" key="3">
    <source>
        <dbReference type="ARBA" id="ARBA00022801"/>
    </source>
</evidence>
<dbReference type="OMA" id="PNTYMNL"/>
<organism evidence="8">
    <name type="scientific">Selaginella moellendorffii</name>
    <name type="common">Spikemoss</name>
    <dbReference type="NCBI Taxonomy" id="88036"/>
    <lineage>
        <taxon>Eukaryota</taxon>
        <taxon>Viridiplantae</taxon>
        <taxon>Streptophyta</taxon>
        <taxon>Embryophyta</taxon>
        <taxon>Tracheophyta</taxon>
        <taxon>Lycopodiopsida</taxon>
        <taxon>Selaginellales</taxon>
        <taxon>Selaginellaceae</taxon>
        <taxon>Selaginella</taxon>
    </lineage>
</organism>
<dbReference type="Gene3D" id="3.40.50.1470">
    <property type="entry name" value="Peptidyl-tRNA hydrolase"/>
    <property type="match status" value="1"/>
</dbReference>
<reference evidence="7 8" key="1">
    <citation type="journal article" date="2011" name="Science">
        <title>The Selaginella genome identifies genetic changes associated with the evolution of vascular plants.</title>
        <authorList>
            <person name="Banks J.A."/>
            <person name="Nishiyama T."/>
            <person name="Hasebe M."/>
            <person name="Bowman J.L."/>
            <person name="Gribskov M."/>
            <person name="dePamphilis C."/>
            <person name="Albert V.A."/>
            <person name="Aono N."/>
            <person name="Aoyama T."/>
            <person name="Ambrose B.A."/>
            <person name="Ashton N.W."/>
            <person name="Axtell M.J."/>
            <person name="Barker E."/>
            <person name="Barker M.S."/>
            <person name="Bennetzen J.L."/>
            <person name="Bonawitz N.D."/>
            <person name="Chapple C."/>
            <person name="Cheng C."/>
            <person name="Correa L.G."/>
            <person name="Dacre M."/>
            <person name="DeBarry J."/>
            <person name="Dreyer I."/>
            <person name="Elias M."/>
            <person name="Engstrom E.M."/>
            <person name="Estelle M."/>
            <person name="Feng L."/>
            <person name="Finet C."/>
            <person name="Floyd S.K."/>
            <person name="Frommer W.B."/>
            <person name="Fujita T."/>
            <person name="Gramzow L."/>
            <person name="Gutensohn M."/>
            <person name="Harholt J."/>
            <person name="Hattori M."/>
            <person name="Heyl A."/>
            <person name="Hirai T."/>
            <person name="Hiwatashi Y."/>
            <person name="Ishikawa M."/>
            <person name="Iwata M."/>
            <person name="Karol K.G."/>
            <person name="Koehler B."/>
            <person name="Kolukisaoglu U."/>
            <person name="Kubo M."/>
            <person name="Kurata T."/>
            <person name="Lalonde S."/>
            <person name="Li K."/>
            <person name="Li Y."/>
            <person name="Litt A."/>
            <person name="Lyons E."/>
            <person name="Manning G."/>
            <person name="Maruyama T."/>
            <person name="Michael T.P."/>
            <person name="Mikami K."/>
            <person name="Miyazaki S."/>
            <person name="Morinaga S."/>
            <person name="Murata T."/>
            <person name="Mueller-Roeber B."/>
            <person name="Nelson D.R."/>
            <person name="Obara M."/>
            <person name="Oguri Y."/>
            <person name="Olmstead R.G."/>
            <person name="Onodera N."/>
            <person name="Petersen B.L."/>
            <person name="Pils B."/>
            <person name="Prigge M."/>
            <person name="Rensing S.A."/>
            <person name="Riano-Pachon D.M."/>
            <person name="Roberts A.W."/>
            <person name="Sato Y."/>
            <person name="Scheller H.V."/>
            <person name="Schulz B."/>
            <person name="Schulz C."/>
            <person name="Shakirov E.V."/>
            <person name="Shibagaki N."/>
            <person name="Shinohara N."/>
            <person name="Shippen D.E."/>
            <person name="Soerensen I."/>
            <person name="Sotooka R."/>
            <person name="Sugimoto N."/>
            <person name="Sugita M."/>
            <person name="Sumikawa N."/>
            <person name="Tanurdzic M."/>
            <person name="Theissen G."/>
            <person name="Ulvskov P."/>
            <person name="Wakazuki S."/>
            <person name="Weng J.K."/>
            <person name="Willats W.W."/>
            <person name="Wipf D."/>
            <person name="Wolf P.G."/>
            <person name="Yang L."/>
            <person name="Zimmer A.D."/>
            <person name="Zhu Q."/>
            <person name="Mitros T."/>
            <person name="Hellsten U."/>
            <person name="Loque D."/>
            <person name="Otillar R."/>
            <person name="Salamov A."/>
            <person name="Schmutz J."/>
            <person name="Shapiro H."/>
            <person name="Lindquist E."/>
            <person name="Lucas S."/>
            <person name="Rokhsar D."/>
            <person name="Grigoriev I.V."/>
        </authorList>
    </citation>
    <scope>NUCLEOTIDE SEQUENCE [LARGE SCALE GENOMIC DNA]</scope>
</reference>
<evidence type="ECO:0000313" key="8">
    <source>
        <dbReference type="Proteomes" id="UP000001514"/>
    </source>
</evidence>
<gene>
    <name evidence="7" type="ORF">SELMODRAFT_71323</name>
</gene>
<keyword evidence="4" id="KW-0694">RNA-binding</keyword>
<feature type="non-terminal residue" evidence="7">
    <location>
        <position position="1"/>
    </location>
</feature>
<dbReference type="PROSITE" id="PS01195">
    <property type="entry name" value="PEPT_TRNA_HYDROL_1"/>
    <property type="match status" value="1"/>
</dbReference>
<dbReference type="SUPFAM" id="SSF53178">
    <property type="entry name" value="Peptidyl-tRNA hydrolase-like"/>
    <property type="match status" value="1"/>
</dbReference>
<evidence type="ECO:0000256" key="1">
    <source>
        <dbReference type="ARBA" id="ARBA00013260"/>
    </source>
</evidence>
<evidence type="ECO:0000256" key="5">
    <source>
        <dbReference type="ARBA" id="ARBA00038063"/>
    </source>
</evidence>
<keyword evidence="8" id="KW-1185">Reference proteome</keyword>